<protein>
    <recommendedName>
        <fullName evidence="3">NADP-dependent oxidoreductase domain-containing protein</fullName>
    </recommendedName>
</protein>
<evidence type="ECO:0000313" key="5">
    <source>
        <dbReference type="Proteomes" id="UP001054902"/>
    </source>
</evidence>
<reference evidence="4 5" key="1">
    <citation type="journal article" date="2021" name="Sci. Rep.">
        <title>The genome of the diatom Chaetoceros tenuissimus carries an ancient integrated fragment of an extant virus.</title>
        <authorList>
            <person name="Hongo Y."/>
            <person name="Kimura K."/>
            <person name="Takaki Y."/>
            <person name="Yoshida Y."/>
            <person name="Baba S."/>
            <person name="Kobayashi G."/>
            <person name="Nagasaki K."/>
            <person name="Hano T."/>
            <person name="Tomaru Y."/>
        </authorList>
    </citation>
    <scope>NUCLEOTIDE SEQUENCE [LARGE SCALE GENOMIC DNA]</scope>
    <source>
        <strain evidence="4 5">NIES-3715</strain>
    </source>
</reference>
<keyword evidence="5" id="KW-1185">Reference proteome</keyword>
<evidence type="ECO:0000256" key="2">
    <source>
        <dbReference type="SAM" id="SignalP"/>
    </source>
</evidence>
<feature type="chain" id="PRO_5042098314" description="NADP-dependent oxidoreductase domain-containing protein" evidence="2">
    <location>
        <begin position="21"/>
        <end position="474"/>
    </location>
</feature>
<organism evidence="4 5">
    <name type="scientific">Chaetoceros tenuissimus</name>
    <dbReference type="NCBI Taxonomy" id="426638"/>
    <lineage>
        <taxon>Eukaryota</taxon>
        <taxon>Sar</taxon>
        <taxon>Stramenopiles</taxon>
        <taxon>Ochrophyta</taxon>
        <taxon>Bacillariophyta</taxon>
        <taxon>Coscinodiscophyceae</taxon>
        <taxon>Chaetocerotophycidae</taxon>
        <taxon>Chaetocerotales</taxon>
        <taxon>Chaetocerotaceae</taxon>
        <taxon>Chaetoceros</taxon>
    </lineage>
</organism>
<dbReference type="EMBL" id="BLLK01000058">
    <property type="protein sequence ID" value="GFH57405.1"/>
    <property type="molecule type" value="Genomic_DNA"/>
</dbReference>
<dbReference type="PRINTS" id="PR00069">
    <property type="entry name" value="ALDKETRDTASE"/>
</dbReference>
<dbReference type="InterPro" id="IPR036812">
    <property type="entry name" value="NAD(P)_OxRdtase_dom_sf"/>
</dbReference>
<dbReference type="Gene3D" id="3.20.20.100">
    <property type="entry name" value="NADP-dependent oxidoreductase domain"/>
    <property type="match status" value="1"/>
</dbReference>
<evidence type="ECO:0000259" key="3">
    <source>
        <dbReference type="Pfam" id="PF00248"/>
    </source>
</evidence>
<dbReference type="CDD" id="cd19071">
    <property type="entry name" value="AKR_AKR1-5-like"/>
    <property type="match status" value="1"/>
</dbReference>
<keyword evidence="2" id="KW-0732">Signal</keyword>
<name>A0AAD3D606_9STRA</name>
<feature type="signal peptide" evidence="2">
    <location>
        <begin position="1"/>
        <end position="20"/>
    </location>
</feature>
<dbReference type="InterPro" id="IPR018170">
    <property type="entry name" value="Aldo/ket_reductase_CS"/>
</dbReference>
<feature type="domain" description="NADP-dependent oxidoreductase" evidence="3">
    <location>
        <begin position="229"/>
        <end position="413"/>
    </location>
</feature>
<proteinExistence type="predicted"/>
<dbReference type="PROSITE" id="PS00062">
    <property type="entry name" value="ALDOKETO_REDUCTASE_2"/>
    <property type="match status" value="1"/>
</dbReference>
<dbReference type="PANTHER" id="PTHR43827:SF13">
    <property type="entry name" value="ALDO_KETO REDUCTASE FAMILY PROTEIN"/>
    <property type="match status" value="1"/>
</dbReference>
<accession>A0AAD3D606</accession>
<sequence length="474" mass="50501">MKHLAFALFLTFYLDVSIQALTLGMTRDSSSTKSNLKISRRNALIQGSASIAGLVGASNSASAELLPAETVDLSAIKAAQSKTASAPGIISSTGKRATTIIPIKDPSPLLSIRGGIGGKSTIKIPRVGYSFYKTTPDQAARCAALALRAGVRHFDVASSYGSNSQIAIPLKKFLDIGMTGMDSFYKDEKPELLQILDDTKKASDEHSVATVSSGIMSGLSPPPSGSAGRKGRRDTLFISHKLSNAEQSSHRVDVKRAVKAQIAELGCTYLDMVSMHSPLTDKSRRMESYASLLELRDGGFVKSVGVCNYGVCHLEEIKDSGLDLPSVNQLELSPFNTHADVISWCEENGVAVSCAAWSKLSGADGPADQWAVISDIAKNKGMTKAQVMVRWALQKGYICVPRSAAASKIERIAIAENSYGGVNPNNGGSFVLSDEEMSTIEGLNIDYKAGKLGRRDGWTAEDVTGPDWDPTSIC</sequence>
<dbReference type="PANTHER" id="PTHR43827">
    <property type="entry name" value="2,5-DIKETO-D-GLUCONIC ACID REDUCTASE"/>
    <property type="match status" value="1"/>
</dbReference>
<dbReference type="AlphaFoldDB" id="A0AAD3D606"/>
<dbReference type="Proteomes" id="UP001054902">
    <property type="component" value="Unassembled WGS sequence"/>
</dbReference>
<dbReference type="InterPro" id="IPR023210">
    <property type="entry name" value="NADP_OxRdtase_dom"/>
</dbReference>
<feature type="region of interest" description="Disordered" evidence="1">
    <location>
        <begin position="212"/>
        <end position="231"/>
    </location>
</feature>
<gene>
    <name evidence="4" type="ORF">CTEN210_13882</name>
</gene>
<evidence type="ECO:0000313" key="4">
    <source>
        <dbReference type="EMBL" id="GFH57405.1"/>
    </source>
</evidence>
<evidence type="ECO:0000256" key="1">
    <source>
        <dbReference type="SAM" id="MobiDB-lite"/>
    </source>
</evidence>
<dbReference type="SUPFAM" id="SSF51430">
    <property type="entry name" value="NAD(P)-linked oxidoreductase"/>
    <property type="match status" value="2"/>
</dbReference>
<comment type="caution">
    <text evidence="4">The sequence shown here is derived from an EMBL/GenBank/DDBJ whole genome shotgun (WGS) entry which is preliminary data.</text>
</comment>
<dbReference type="InterPro" id="IPR020471">
    <property type="entry name" value="AKR"/>
</dbReference>
<dbReference type="GO" id="GO:0016491">
    <property type="term" value="F:oxidoreductase activity"/>
    <property type="evidence" value="ECO:0007669"/>
    <property type="project" value="InterPro"/>
</dbReference>
<dbReference type="Pfam" id="PF00248">
    <property type="entry name" value="Aldo_ket_red"/>
    <property type="match status" value="1"/>
</dbReference>